<name>A0A0C2S2K0_9BACL</name>
<feature type="domain" description="Cation efflux protein cytoplasmic" evidence="2">
    <location>
        <begin position="76"/>
        <end position="150"/>
    </location>
</feature>
<dbReference type="STRING" id="889306.KP78_16910"/>
<dbReference type="AlphaFoldDB" id="A0A0C2S2K0"/>
<keyword evidence="4" id="KW-1185">Reference proteome</keyword>
<dbReference type="SUPFAM" id="SSF160240">
    <property type="entry name" value="Cation efflux protein cytoplasmic domain-like"/>
    <property type="match status" value="1"/>
</dbReference>
<gene>
    <name evidence="3" type="ORF">KP78_16910</name>
</gene>
<dbReference type="InterPro" id="IPR036837">
    <property type="entry name" value="Cation_efflux_CTD_sf"/>
</dbReference>
<accession>A0A0C2S2K0</accession>
<proteinExistence type="predicted"/>
<evidence type="ECO:0000256" key="1">
    <source>
        <dbReference type="SAM" id="Phobius"/>
    </source>
</evidence>
<dbReference type="Pfam" id="PF16916">
    <property type="entry name" value="ZT_dimer"/>
    <property type="match status" value="1"/>
</dbReference>
<dbReference type="PATRIC" id="fig|889306.3.peg.1697"/>
<dbReference type="InterPro" id="IPR027470">
    <property type="entry name" value="Cation_efflux_CTD"/>
</dbReference>
<sequence length="159" mass="17944">METQQINFLFLSDLVFMEDLIATIGGILAILTIIIAHFTDFLQIEGIVSIMIGLMMFYVVGRVFLENARGAIGETDDEMRLHIAGIVRADQAVRDIQRLGVIKEGEHLHVELEIEIDPTLTISEADEIKDRLALLIYAQKGVTDVIIEFDEDDQVLEWT</sequence>
<feature type="transmembrane region" description="Helical" evidence="1">
    <location>
        <begin position="20"/>
        <end position="38"/>
    </location>
</feature>
<dbReference type="Proteomes" id="UP000031938">
    <property type="component" value="Unassembled WGS sequence"/>
</dbReference>
<dbReference type="Gene3D" id="3.30.70.1350">
    <property type="entry name" value="Cation efflux protein, cytoplasmic domain"/>
    <property type="match status" value="1"/>
</dbReference>
<keyword evidence="1" id="KW-0472">Membrane</keyword>
<evidence type="ECO:0000313" key="4">
    <source>
        <dbReference type="Proteomes" id="UP000031938"/>
    </source>
</evidence>
<keyword evidence="1" id="KW-0812">Transmembrane</keyword>
<keyword evidence="1" id="KW-1133">Transmembrane helix</keyword>
<organism evidence="3 4">
    <name type="scientific">Jeotgalibacillus soli</name>
    <dbReference type="NCBI Taxonomy" id="889306"/>
    <lineage>
        <taxon>Bacteria</taxon>
        <taxon>Bacillati</taxon>
        <taxon>Bacillota</taxon>
        <taxon>Bacilli</taxon>
        <taxon>Bacillales</taxon>
        <taxon>Caryophanaceae</taxon>
        <taxon>Jeotgalibacillus</taxon>
    </lineage>
</organism>
<comment type="caution">
    <text evidence="3">The sequence shown here is derived from an EMBL/GenBank/DDBJ whole genome shotgun (WGS) entry which is preliminary data.</text>
</comment>
<feature type="transmembrane region" description="Helical" evidence="1">
    <location>
        <begin position="44"/>
        <end position="65"/>
    </location>
</feature>
<dbReference type="EMBL" id="JXRP01000013">
    <property type="protein sequence ID" value="KIL48244.1"/>
    <property type="molecule type" value="Genomic_DNA"/>
</dbReference>
<protein>
    <recommendedName>
        <fullName evidence="2">Cation efflux protein cytoplasmic domain-containing protein</fullName>
    </recommendedName>
</protein>
<evidence type="ECO:0000259" key="2">
    <source>
        <dbReference type="Pfam" id="PF16916"/>
    </source>
</evidence>
<evidence type="ECO:0000313" key="3">
    <source>
        <dbReference type="EMBL" id="KIL48244.1"/>
    </source>
</evidence>
<reference evidence="3 4" key="1">
    <citation type="submission" date="2015-01" db="EMBL/GenBank/DDBJ databases">
        <title>Genome sequencing of Jeotgalibacillus soli.</title>
        <authorList>
            <person name="Goh K.M."/>
            <person name="Chan K.-G."/>
            <person name="Yaakop A.S."/>
            <person name="Ee R."/>
            <person name="Gan H.M."/>
            <person name="Chan C.S."/>
        </authorList>
    </citation>
    <scope>NUCLEOTIDE SEQUENCE [LARGE SCALE GENOMIC DNA]</scope>
    <source>
        <strain evidence="3 4">P9</strain>
    </source>
</reference>